<feature type="transmembrane region" description="Helical" evidence="5">
    <location>
        <begin position="37"/>
        <end position="61"/>
    </location>
</feature>
<dbReference type="InterPro" id="IPR003825">
    <property type="entry name" value="Colicin-V_CvpA"/>
</dbReference>
<keyword evidence="4 5" id="KW-0472">Membrane</keyword>
<accession>A0A4D7JJ29</accession>
<comment type="subcellular location">
    <subcellularLocation>
        <location evidence="1">Membrane</location>
        <topology evidence="1">Multi-pass membrane protein</topology>
    </subcellularLocation>
</comment>
<feature type="transmembrane region" description="Helical" evidence="5">
    <location>
        <begin position="6"/>
        <end position="25"/>
    </location>
</feature>
<organism evidence="6 7">
    <name type="scientific">Mangrovivirga cuniculi</name>
    <dbReference type="NCBI Taxonomy" id="2715131"/>
    <lineage>
        <taxon>Bacteria</taxon>
        <taxon>Pseudomonadati</taxon>
        <taxon>Bacteroidota</taxon>
        <taxon>Cytophagia</taxon>
        <taxon>Cytophagales</taxon>
        <taxon>Mangrovivirgaceae</taxon>
        <taxon>Mangrovivirga</taxon>
    </lineage>
</organism>
<protein>
    <submittedName>
        <fullName evidence="6">Colicin v production protein</fullName>
    </submittedName>
</protein>
<dbReference type="KEGG" id="fpf:DCC35_00805"/>
<feature type="transmembrane region" description="Helical" evidence="5">
    <location>
        <begin position="109"/>
        <end position="130"/>
    </location>
</feature>
<evidence type="ECO:0000256" key="5">
    <source>
        <dbReference type="SAM" id="Phobius"/>
    </source>
</evidence>
<name>A0A4D7JJ29_9BACT</name>
<evidence type="ECO:0000256" key="4">
    <source>
        <dbReference type="ARBA" id="ARBA00023136"/>
    </source>
</evidence>
<dbReference type="Proteomes" id="UP000298616">
    <property type="component" value="Chromosome"/>
</dbReference>
<reference evidence="6 7" key="1">
    <citation type="submission" date="2018-04" db="EMBL/GenBank/DDBJ databases">
        <title>Complete genome uncultured novel isolate.</title>
        <authorList>
            <person name="Merlino G."/>
        </authorList>
    </citation>
    <scope>NUCLEOTIDE SEQUENCE [LARGE SCALE GENOMIC DNA]</scope>
    <source>
        <strain evidence="7">R1DC9</strain>
    </source>
</reference>
<sequence length="182" mass="19909">MNNYRVAIIDIVIIILLGIGAYSGYKKGFLLEFAGLVAFILAIVLGFKLLHFSIGLLSTYFESLGPLIPLIAFIIIFVGVIFLVNTLVKLFKSILDKTILGNVDQLAGAVFGAFKWALGASIILWIIAILDVELPLSFVEGSLMIPMVEPIAPQIGVLLSKIIPSINEMFYDIKDMFGEEEA</sequence>
<evidence type="ECO:0000313" key="7">
    <source>
        <dbReference type="Proteomes" id="UP000298616"/>
    </source>
</evidence>
<evidence type="ECO:0000256" key="3">
    <source>
        <dbReference type="ARBA" id="ARBA00022989"/>
    </source>
</evidence>
<feature type="transmembrane region" description="Helical" evidence="5">
    <location>
        <begin position="67"/>
        <end position="88"/>
    </location>
</feature>
<dbReference type="EMBL" id="CP028923">
    <property type="protein sequence ID" value="QCK13390.1"/>
    <property type="molecule type" value="Genomic_DNA"/>
</dbReference>
<dbReference type="PANTHER" id="PTHR37306:SF1">
    <property type="entry name" value="COLICIN V PRODUCTION PROTEIN"/>
    <property type="match status" value="1"/>
</dbReference>
<evidence type="ECO:0000313" key="6">
    <source>
        <dbReference type="EMBL" id="QCK13390.1"/>
    </source>
</evidence>
<dbReference type="OrthoDB" id="9799585at2"/>
<evidence type="ECO:0000256" key="2">
    <source>
        <dbReference type="ARBA" id="ARBA00022692"/>
    </source>
</evidence>
<dbReference type="AlphaFoldDB" id="A0A4D7JJ29"/>
<evidence type="ECO:0000256" key="1">
    <source>
        <dbReference type="ARBA" id="ARBA00004141"/>
    </source>
</evidence>
<gene>
    <name evidence="6" type="ORF">DCC35_00805</name>
</gene>
<keyword evidence="2 5" id="KW-0812">Transmembrane</keyword>
<dbReference type="Pfam" id="PF02674">
    <property type="entry name" value="Colicin_V"/>
    <property type="match status" value="1"/>
</dbReference>
<dbReference type="GO" id="GO:0016020">
    <property type="term" value="C:membrane"/>
    <property type="evidence" value="ECO:0007669"/>
    <property type="project" value="UniProtKB-SubCell"/>
</dbReference>
<dbReference type="GO" id="GO:0009403">
    <property type="term" value="P:toxin biosynthetic process"/>
    <property type="evidence" value="ECO:0007669"/>
    <property type="project" value="InterPro"/>
</dbReference>
<keyword evidence="7" id="KW-1185">Reference proteome</keyword>
<keyword evidence="3 5" id="KW-1133">Transmembrane helix</keyword>
<proteinExistence type="predicted"/>
<dbReference type="PANTHER" id="PTHR37306">
    <property type="entry name" value="COLICIN V PRODUCTION PROTEIN"/>
    <property type="match status" value="1"/>
</dbReference>